<proteinExistence type="predicted"/>
<reference evidence="1" key="1">
    <citation type="submission" date="2021-02" db="EMBL/GenBank/DDBJ databases">
        <authorList>
            <person name="Syme A R."/>
            <person name="Syme A R."/>
            <person name="Moolhuijzen P."/>
        </authorList>
    </citation>
    <scope>NUCLEOTIDE SEQUENCE</scope>
    <source>
        <strain evidence="1">W1-1</strain>
    </source>
</reference>
<dbReference type="AlphaFoldDB" id="A0A6S6W4Q2"/>
<dbReference type="EMBL" id="HG992981">
    <property type="protein sequence ID" value="CAE7179638.1"/>
    <property type="molecule type" value="Genomic_DNA"/>
</dbReference>
<protein>
    <submittedName>
        <fullName evidence="1">Uncharacterized protein</fullName>
    </submittedName>
</protein>
<evidence type="ECO:0000313" key="1">
    <source>
        <dbReference type="EMBL" id="CAE7179638.1"/>
    </source>
</evidence>
<organism evidence="1 2">
    <name type="scientific">Pyrenophora teres f. teres</name>
    <dbReference type="NCBI Taxonomy" id="97479"/>
    <lineage>
        <taxon>Eukaryota</taxon>
        <taxon>Fungi</taxon>
        <taxon>Dikarya</taxon>
        <taxon>Ascomycota</taxon>
        <taxon>Pezizomycotina</taxon>
        <taxon>Dothideomycetes</taxon>
        <taxon>Pleosporomycetidae</taxon>
        <taxon>Pleosporales</taxon>
        <taxon>Pleosporineae</taxon>
        <taxon>Pleosporaceae</taxon>
        <taxon>Pyrenophora</taxon>
    </lineage>
</organism>
<sequence length="78" mass="8662">MQLSALVILLTAAVASAKWCPGGAMVCVYGDNKENSCSKNCYRNCGCNPKQIFDYHDFSLTERYCSIVLFNGKVQCRI</sequence>
<gene>
    <name evidence="1" type="ORF">PTTW11_06601</name>
</gene>
<name>A0A6S6W4Q2_9PLEO</name>
<accession>A0A6S6W4Q2</accession>
<dbReference type="Proteomes" id="UP000472372">
    <property type="component" value="Chromosome 5"/>
</dbReference>
<evidence type="ECO:0000313" key="2">
    <source>
        <dbReference type="Proteomes" id="UP000472372"/>
    </source>
</evidence>